<dbReference type="InterPro" id="IPR011042">
    <property type="entry name" value="6-blade_b-propeller_TolB-like"/>
</dbReference>
<protein>
    <submittedName>
        <fullName evidence="2">Uncharacterized protein</fullName>
    </submittedName>
</protein>
<proteinExistence type="predicted"/>
<gene>
    <name evidence="2" type="ORF">KIW84_032595</name>
</gene>
<dbReference type="GO" id="GO:0016787">
    <property type="term" value="F:hydrolase activity"/>
    <property type="evidence" value="ECO:0007669"/>
    <property type="project" value="TreeGrafter"/>
</dbReference>
<dbReference type="Proteomes" id="UP001058974">
    <property type="component" value="Chromosome 3"/>
</dbReference>
<dbReference type="Gramene" id="Psat03G0259500-T2">
    <property type="protein sequence ID" value="KAI5427246.1"/>
    <property type="gene ID" value="KIW84_032595"/>
</dbReference>
<keyword evidence="1" id="KW-0732">Signal</keyword>
<dbReference type="Pfam" id="PF20067">
    <property type="entry name" value="SSL_N"/>
    <property type="match status" value="1"/>
</dbReference>
<name>A0A9D4XZ01_PEA</name>
<dbReference type="EMBL" id="JAMSHJ010000003">
    <property type="protein sequence ID" value="KAI5427246.1"/>
    <property type="molecule type" value="Genomic_DNA"/>
</dbReference>
<feature type="signal peptide" evidence="1">
    <location>
        <begin position="1"/>
        <end position="28"/>
    </location>
</feature>
<dbReference type="PANTHER" id="PTHR10426:SF79">
    <property type="entry name" value="PROTEIN STRICTOSIDINE SYNTHASE-LIKE 2"/>
    <property type="match status" value="1"/>
</dbReference>
<evidence type="ECO:0000313" key="2">
    <source>
        <dbReference type="EMBL" id="KAI5427246.1"/>
    </source>
</evidence>
<keyword evidence="3" id="KW-1185">Reference proteome</keyword>
<dbReference type="AlphaFoldDB" id="A0A9D4XZ01"/>
<accession>A0A9D4XZ01</accession>
<sequence>MAMRPQLHHLTVAMVTVVVTAWLAYNHGNNPQTSVAFGVSDVYEMVPVENCGAVGPESLAFDAHGEGPYAGVSDGRIIKWDRLENHWVDFAVTSSNSESINFDGKIILTAQLLMEEERKDEIEEEKIRVYTK</sequence>
<comment type="caution">
    <text evidence="2">The sequence shown here is derived from an EMBL/GenBank/DDBJ whole genome shotgun (WGS) entry which is preliminary data.</text>
</comment>
<evidence type="ECO:0000256" key="1">
    <source>
        <dbReference type="SAM" id="SignalP"/>
    </source>
</evidence>
<dbReference type="GO" id="GO:0012505">
    <property type="term" value="C:endomembrane system"/>
    <property type="evidence" value="ECO:0007669"/>
    <property type="project" value="TreeGrafter"/>
</dbReference>
<feature type="chain" id="PRO_5038811577" evidence="1">
    <location>
        <begin position="29"/>
        <end position="132"/>
    </location>
</feature>
<reference evidence="2 3" key="1">
    <citation type="journal article" date="2022" name="Nat. Genet.">
        <title>Improved pea reference genome and pan-genome highlight genomic features and evolutionary characteristics.</title>
        <authorList>
            <person name="Yang T."/>
            <person name="Liu R."/>
            <person name="Luo Y."/>
            <person name="Hu S."/>
            <person name="Wang D."/>
            <person name="Wang C."/>
            <person name="Pandey M.K."/>
            <person name="Ge S."/>
            <person name="Xu Q."/>
            <person name="Li N."/>
            <person name="Li G."/>
            <person name="Huang Y."/>
            <person name="Saxena R.K."/>
            <person name="Ji Y."/>
            <person name="Li M."/>
            <person name="Yan X."/>
            <person name="He Y."/>
            <person name="Liu Y."/>
            <person name="Wang X."/>
            <person name="Xiang C."/>
            <person name="Varshney R.K."/>
            <person name="Ding H."/>
            <person name="Gao S."/>
            <person name="Zong X."/>
        </authorList>
    </citation>
    <scope>NUCLEOTIDE SEQUENCE [LARGE SCALE GENOMIC DNA]</scope>
    <source>
        <strain evidence="2 3">cv. Zhongwan 6</strain>
    </source>
</reference>
<organism evidence="2 3">
    <name type="scientific">Pisum sativum</name>
    <name type="common">Garden pea</name>
    <name type="synonym">Lathyrus oleraceus</name>
    <dbReference type="NCBI Taxonomy" id="3888"/>
    <lineage>
        <taxon>Eukaryota</taxon>
        <taxon>Viridiplantae</taxon>
        <taxon>Streptophyta</taxon>
        <taxon>Embryophyta</taxon>
        <taxon>Tracheophyta</taxon>
        <taxon>Spermatophyta</taxon>
        <taxon>Magnoliopsida</taxon>
        <taxon>eudicotyledons</taxon>
        <taxon>Gunneridae</taxon>
        <taxon>Pentapetalae</taxon>
        <taxon>rosids</taxon>
        <taxon>fabids</taxon>
        <taxon>Fabales</taxon>
        <taxon>Fabaceae</taxon>
        <taxon>Papilionoideae</taxon>
        <taxon>50 kb inversion clade</taxon>
        <taxon>NPAAA clade</taxon>
        <taxon>Hologalegina</taxon>
        <taxon>IRL clade</taxon>
        <taxon>Fabeae</taxon>
        <taxon>Lathyrus</taxon>
    </lineage>
</organism>
<evidence type="ECO:0000313" key="3">
    <source>
        <dbReference type="Proteomes" id="UP001058974"/>
    </source>
</evidence>
<dbReference type="Gene3D" id="2.120.10.30">
    <property type="entry name" value="TolB, C-terminal domain"/>
    <property type="match status" value="1"/>
</dbReference>
<dbReference type="PANTHER" id="PTHR10426">
    <property type="entry name" value="STRICTOSIDINE SYNTHASE-RELATED"/>
    <property type="match status" value="1"/>
</dbReference>